<evidence type="ECO:0000313" key="2">
    <source>
        <dbReference type="Proteomes" id="UP001345963"/>
    </source>
</evidence>
<sequence length="481" mass="55261">MVTGARKRRDRRKFNRDLKIKAANGKSMNALKVFAEALRFLKDDALQTIDNITVVGEKFVPSDFTWVLSVPAIWDPSAKQFMREAATQAGIVTDMNQNGLVFTLHSEAALSYCMTLPADGFITRGLDKMDKSPGTQYAVVVAEDENIDINVHEVLEGGGLKELHRASYNDLGGQSVDRKFKEFMREIFSNGFWDEYENNYPSEVQRMLKDFSCLRKTDEDIEICCPFKLEKVAQKRQDIEEYFKRVQGASWDYGLIRISKQKLRSFFAQSLLGITHNLREINKYFNIGCILLVGSYAESKILRRHITDEFIDDCKVLCPFRSREAILKGAVTLGINPSIKLPKSAFTYGIGVSDRFDKLKHREDRKFTNKEGEWTGGLFIKLVEVDEEVSWNKTIEFIFYPIEADQTIMNFYFYRTQKKSPKYVTGEGVEEICCLFLNSPKTEGGRSREVKMTITFGCMEIRTTVKDLISESSTKFDFVWK</sequence>
<dbReference type="PANTHER" id="PTHR14187:SF5">
    <property type="entry name" value="HEAT SHOCK 70 KDA PROTEIN 12A"/>
    <property type="match status" value="1"/>
</dbReference>
<dbReference type="Gene3D" id="3.30.420.40">
    <property type="match status" value="1"/>
</dbReference>
<evidence type="ECO:0000313" key="1">
    <source>
        <dbReference type="EMBL" id="MED6259102.1"/>
    </source>
</evidence>
<dbReference type="PANTHER" id="PTHR14187">
    <property type="entry name" value="ALPHA KINASE/ELONGATION FACTOR 2 KINASE"/>
    <property type="match status" value="1"/>
</dbReference>
<dbReference type="SUPFAM" id="SSF53067">
    <property type="entry name" value="Actin-like ATPase domain"/>
    <property type="match status" value="2"/>
</dbReference>
<reference evidence="1 2" key="1">
    <citation type="submission" date="2021-07" db="EMBL/GenBank/DDBJ databases">
        <authorList>
            <person name="Palmer J.M."/>
        </authorList>
    </citation>
    <scope>NUCLEOTIDE SEQUENCE [LARGE SCALE GENOMIC DNA]</scope>
    <source>
        <strain evidence="1 2">AT_MEX2019</strain>
        <tissue evidence="1">Muscle</tissue>
    </source>
</reference>
<accession>A0ABU7C8W2</accession>
<dbReference type="InterPro" id="IPR043129">
    <property type="entry name" value="ATPase_NBD"/>
</dbReference>
<keyword evidence="2" id="KW-1185">Reference proteome</keyword>
<name>A0ABU7C8W2_9TELE</name>
<dbReference type="EMBL" id="JAHUTI010082196">
    <property type="protein sequence ID" value="MED6259102.1"/>
    <property type="molecule type" value="Genomic_DNA"/>
</dbReference>
<organism evidence="1 2">
    <name type="scientific">Ataeniobius toweri</name>
    <dbReference type="NCBI Taxonomy" id="208326"/>
    <lineage>
        <taxon>Eukaryota</taxon>
        <taxon>Metazoa</taxon>
        <taxon>Chordata</taxon>
        <taxon>Craniata</taxon>
        <taxon>Vertebrata</taxon>
        <taxon>Euteleostomi</taxon>
        <taxon>Actinopterygii</taxon>
        <taxon>Neopterygii</taxon>
        <taxon>Teleostei</taxon>
        <taxon>Neoteleostei</taxon>
        <taxon>Acanthomorphata</taxon>
        <taxon>Ovalentaria</taxon>
        <taxon>Atherinomorphae</taxon>
        <taxon>Cyprinodontiformes</taxon>
        <taxon>Goodeidae</taxon>
        <taxon>Ataeniobius</taxon>
    </lineage>
</organism>
<evidence type="ECO:0008006" key="3">
    <source>
        <dbReference type="Google" id="ProtNLM"/>
    </source>
</evidence>
<comment type="caution">
    <text evidence="1">The sequence shown here is derived from an EMBL/GenBank/DDBJ whole genome shotgun (WGS) entry which is preliminary data.</text>
</comment>
<protein>
    <recommendedName>
        <fullName evidence="3">Heat shock 70 kDa protein 12A</fullName>
    </recommendedName>
</protein>
<proteinExistence type="predicted"/>
<dbReference type="Proteomes" id="UP001345963">
    <property type="component" value="Unassembled WGS sequence"/>
</dbReference>
<gene>
    <name evidence="1" type="ORF">ATANTOWER_017020</name>
</gene>